<gene>
    <name evidence="2" type="ORF">M5K25_012285</name>
</gene>
<keyword evidence="3" id="KW-1185">Reference proteome</keyword>
<feature type="signal peptide" evidence="1">
    <location>
        <begin position="1"/>
        <end position="23"/>
    </location>
</feature>
<name>A0ABD0UWM4_DENTH</name>
<dbReference type="EMBL" id="JANQDX010000010">
    <property type="protein sequence ID" value="KAL0917237.1"/>
    <property type="molecule type" value="Genomic_DNA"/>
</dbReference>
<accession>A0ABD0UWM4</accession>
<organism evidence="2 3">
    <name type="scientific">Dendrobium thyrsiflorum</name>
    <name type="common">Pinecone-like raceme dendrobium</name>
    <name type="synonym">Orchid</name>
    <dbReference type="NCBI Taxonomy" id="117978"/>
    <lineage>
        <taxon>Eukaryota</taxon>
        <taxon>Viridiplantae</taxon>
        <taxon>Streptophyta</taxon>
        <taxon>Embryophyta</taxon>
        <taxon>Tracheophyta</taxon>
        <taxon>Spermatophyta</taxon>
        <taxon>Magnoliopsida</taxon>
        <taxon>Liliopsida</taxon>
        <taxon>Asparagales</taxon>
        <taxon>Orchidaceae</taxon>
        <taxon>Epidendroideae</taxon>
        <taxon>Malaxideae</taxon>
        <taxon>Dendrobiinae</taxon>
        <taxon>Dendrobium</taxon>
    </lineage>
</organism>
<evidence type="ECO:0000313" key="3">
    <source>
        <dbReference type="Proteomes" id="UP001552299"/>
    </source>
</evidence>
<evidence type="ECO:0000256" key="1">
    <source>
        <dbReference type="SAM" id="SignalP"/>
    </source>
</evidence>
<reference evidence="2 3" key="1">
    <citation type="journal article" date="2024" name="Plant Biotechnol. J.">
        <title>Dendrobium thyrsiflorum genome and its molecular insights into genes involved in important horticultural traits.</title>
        <authorList>
            <person name="Chen B."/>
            <person name="Wang J.Y."/>
            <person name="Zheng P.J."/>
            <person name="Li K.L."/>
            <person name="Liang Y.M."/>
            <person name="Chen X.F."/>
            <person name="Zhang C."/>
            <person name="Zhao X."/>
            <person name="He X."/>
            <person name="Zhang G.Q."/>
            <person name="Liu Z.J."/>
            <person name="Xu Q."/>
        </authorList>
    </citation>
    <scope>NUCLEOTIDE SEQUENCE [LARGE SCALE GENOMIC DNA]</scope>
    <source>
        <strain evidence="2">GZMU011</strain>
    </source>
</reference>
<proteinExistence type="predicted"/>
<evidence type="ECO:0000313" key="2">
    <source>
        <dbReference type="EMBL" id="KAL0917237.1"/>
    </source>
</evidence>
<protein>
    <submittedName>
        <fullName evidence="2">Uncharacterized protein</fullName>
    </submittedName>
</protein>
<comment type="caution">
    <text evidence="2">The sequence shown here is derived from an EMBL/GenBank/DDBJ whole genome shotgun (WGS) entry which is preliminary data.</text>
</comment>
<dbReference type="Proteomes" id="UP001552299">
    <property type="component" value="Unassembled WGS sequence"/>
</dbReference>
<keyword evidence="1" id="KW-0732">Signal</keyword>
<sequence>MASTRRGLGLVPLVLSFAWLLMGSNIFRAPPMAEATRVLKDVRYIITTRAGLVFESKPKGSGPWSEHSCYHHGPGGGSEICPPL</sequence>
<feature type="chain" id="PRO_5044791222" evidence="1">
    <location>
        <begin position="24"/>
        <end position="84"/>
    </location>
</feature>
<dbReference type="AlphaFoldDB" id="A0ABD0UWM4"/>